<evidence type="ECO:0000256" key="3">
    <source>
        <dbReference type="ARBA" id="ARBA00022989"/>
    </source>
</evidence>
<sequence length="321" mass="36806">MQISVAKYVPRDTIIHNMDARLKILFNILFAVLFFVTTHLLTVFILLGFSLVFFYITTKRWAHIFLLMKLPIIIFIVMVILYGFIIDKSNIDAILGVSQGANVAKPVKLVGLNEEETKNFLSWYLVKPTHLFNNINFSIGTLGIMRAGVLAIRIYGMIISTTILTYSTKPFLLTRAIEDLIWPLKILFIPTHIIAMIISIAIRFIPTLLLEASRIMKAQSSRGVDFKNGKFTDKVKSMTTLVIPLFVLAFSRAEDLSNAMEVRGYDPYSKRTKYRKLSFNQLDYLFAFIFIALIVLTALMETNNIPIDQLPKFWLYTNQKI</sequence>
<dbReference type="KEGG" id="mbc:MYB_02495"/>
<keyword evidence="3 5" id="KW-1133">Transmembrane helix</keyword>
<organism evidence="6 7">
    <name type="scientific">Mesomycoplasma bovoculi M165/69</name>
    <dbReference type="NCBI Taxonomy" id="743966"/>
    <lineage>
        <taxon>Bacteria</taxon>
        <taxon>Bacillati</taxon>
        <taxon>Mycoplasmatota</taxon>
        <taxon>Mycoplasmoidales</taxon>
        <taxon>Metamycoplasmataceae</taxon>
        <taxon>Mesomycoplasma</taxon>
    </lineage>
</organism>
<feature type="transmembrane region" description="Helical" evidence="5">
    <location>
        <begin position="282"/>
        <end position="300"/>
    </location>
</feature>
<proteinExistence type="predicted"/>
<keyword evidence="2 5" id="KW-0812">Transmembrane</keyword>
<dbReference type="InterPro" id="IPR003339">
    <property type="entry name" value="ABC/ECF_trnsptr_transmembrane"/>
</dbReference>
<dbReference type="GO" id="GO:0005886">
    <property type="term" value="C:plasma membrane"/>
    <property type="evidence" value="ECO:0007669"/>
    <property type="project" value="UniProtKB-ARBA"/>
</dbReference>
<dbReference type="PATRIC" id="fig|743966.3.peg.502"/>
<feature type="transmembrane region" description="Helical" evidence="5">
    <location>
        <begin position="24"/>
        <end position="56"/>
    </location>
</feature>
<accession>W5UTT0</accession>
<dbReference type="HOGENOM" id="CLU_056469_2_2_14"/>
<evidence type="ECO:0000256" key="2">
    <source>
        <dbReference type="ARBA" id="ARBA00022692"/>
    </source>
</evidence>
<dbReference type="OrthoDB" id="8075495at2"/>
<evidence type="ECO:0000313" key="6">
    <source>
        <dbReference type="EMBL" id="AHH45501.1"/>
    </source>
</evidence>
<dbReference type="RefSeq" id="WP_022935127.1">
    <property type="nucleotide sequence ID" value="NZ_CP007154.1"/>
</dbReference>
<gene>
    <name evidence="6" type="ORF">MYB_02495</name>
</gene>
<feature type="transmembrane region" description="Helical" evidence="5">
    <location>
        <begin position="62"/>
        <end position="85"/>
    </location>
</feature>
<evidence type="ECO:0000256" key="5">
    <source>
        <dbReference type="SAM" id="Phobius"/>
    </source>
</evidence>
<evidence type="ECO:0000256" key="4">
    <source>
        <dbReference type="ARBA" id="ARBA00023136"/>
    </source>
</evidence>
<dbReference type="PANTHER" id="PTHR33514">
    <property type="entry name" value="PROTEIN ABCI12, CHLOROPLASTIC"/>
    <property type="match status" value="1"/>
</dbReference>
<dbReference type="Pfam" id="PF02361">
    <property type="entry name" value="CbiQ"/>
    <property type="match status" value="1"/>
</dbReference>
<dbReference type="EMBL" id="CP007154">
    <property type="protein sequence ID" value="AHH45501.1"/>
    <property type="molecule type" value="Genomic_DNA"/>
</dbReference>
<protein>
    <submittedName>
        <fullName evidence="6">ABC transporter permease</fullName>
    </submittedName>
</protein>
<evidence type="ECO:0000313" key="7">
    <source>
        <dbReference type="Proteomes" id="UP000019229"/>
    </source>
</evidence>
<dbReference type="Proteomes" id="UP000019229">
    <property type="component" value="Chromosome"/>
</dbReference>
<evidence type="ECO:0000256" key="1">
    <source>
        <dbReference type="ARBA" id="ARBA00004141"/>
    </source>
</evidence>
<feature type="transmembrane region" description="Helical" evidence="5">
    <location>
        <begin position="147"/>
        <end position="166"/>
    </location>
</feature>
<comment type="subcellular location">
    <subcellularLocation>
        <location evidence="1">Membrane</location>
        <topology evidence="1">Multi-pass membrane protein</topology>
    </subcellularLocation>
</comment>
<dbReference type="AlphaFoldDB" id="W5UTT0"/>
<feature type="transmembrane region" description="Helical" evidence="5">
    <location>
        <begin position="186"/>
        <end position="210"/>
    </location>
</feature>
<dbReference type="PANTHER" id="PTHR33514:SF13">
    <property type="entry name" value="PROTEIN ABCI12, CHLOROPLASTIC"/>
    <property type="match status" value="1"/>
</dbReference>
<dbReference type="eggNOG" id="COG0619">
    <property type="taxonomic scope" value="Bacteria"/>
</dbReference>
<keyword evidence="4 5" id="KW-0472">Membrane</keyword>
<name>W5UTT0_9BACT</name>
<keyword evidence="7" id="KW-1185">Reference proteome</keyword>
<dbReference type="STRING" id="743966.MYB_02495"/>
<dbReference type="CDD" id="cd16914">
    <property type="entry name" value="EcfT"/>
    <property type="match status" value="1"/>
</dbReference>
<reference evidence="6 7" key="1">
    <citation type="journal article" date="2014" name="Genome Announc.">
        <title>Complete Genome Sequence of Mycoplasma bovoculi Strain M165/69T (ATCC 29104).</title>
        <authorList>
            <person name="Calcutt M.J."/>
            <person name="Foecking M.F."/>
        </authorList>
    </citation>
    <scope>NUCLEOTIDE SEQUENCE [LARGE SCALE GENOMIC DNA]</scope>
    <source>
        <strain evidence="6">M165/69</strain>
    </source>
</reference>